<proteinExistence type="predicted"/>
<reference evidence="2" key="1">
    <citation type="submission" date="2023-12" db="EMBL/GenBank/DDBJ databases">
        <title>Novel isolates from deep terrestrial aquifers shed light on the physiology and ecology of the class Limnochordia.</title>
        <authorList>
            <person name="Karnachuk O.V."/>
            <person name="Lukina A.P."/>
            <person name="Avakyan M.R."/>
            <person name="Kadnikov V."/>
            <person name="Begmatov S."/>
            <person name="Beletsky A.V."/>
            <person name="Mardanov A.V."/>
            <person name="Ravin N.V."/>
        </authorList>
    </citation>
    <scope>NUCLEOTIDE SEQUENCE [LARGE SCALE GENOMIC DNA]</scope>
    <source>
        <strain evidence="2">LN</strain>
    </source>
</reference>
<dbReference type="EMBL" id="CP141614">
    <property type="protein sequence ID" value="WRP14974.1"/>
    <property type="molecule type" value="Genomic_DNA"/>
</dbReference>
<dbReference type="InterPro" id="IPR010179">
    <property type="entry name" value="CRISPR-assoc_prot_Cse3"/>
</dbReference>
<evidence type="ECO:0000313" key="1">
    <source>
        <dbReference type="EMBL" id="WRP14974.1"/>
    </source>
</evidence>
<accession>A0ABZ1BQH8</accession>
<gene>
    <name evidence="1" type="ORF">VLY81_02025</name>
</gene>
<dbReference type="Gene3D" id="3.30.70.1210">
    <property type="entry name" value="Crispr-associated protein, domain 2"/>
    <property type="match status" value="1"/>
</dbReference>
<evidence type="ECO:0000313" key="2">
    <source>
        <dbReference type="Proteomes" id="UP001333102"/>
    </source>
</evidence>
<dbReference type="Proteomes" id="UP001333102">
    <property type="component" value="Chromosome"/>
</dbReference>
<protein>
    <submittedName>
        <fullName evidence="1">Type I-E CRISPR-associated protein Cas6/Cse3/CasE</fullName>
    </submittedName>
</protein>
<keyword evidence="2" id="KW-1185">Reference proteome</keyword>
<organism evidence="1 2">
    <name type="scientific">Geochorda subterranea</name>
    <dbReference type="NCBI Taxonomy" id="3109564"/>
    <lineage>
        <taxon>Bacteria</taxon>
        <taxon>Bacillati</taxon>
        <taxon>Bacillota</taxon>
        <taxon>Limnochordia</taxon>
        <taxon>Limnochordales</taxon>
        <taxon>Geochordaceae</taxon>
        <taxon>Geochorda</taxon>
    </lineage>
</organism>
<sequence>MTTLYMLELRIDLPLLLRFLQGQGLDIRDGDEDLGYGIHAWLAATFGPLAPKPWRLFVGRGRPPRILGYGRADAEQLRRRLRELAEPASAAVCPDPETMIAGKAMPSWRHGRRLGFEVLCCPVGRKAEGGIEKDLFLIRADSAPPGALTRDRVYSDWVRERLERQGACTVTSIRLEGFRLVRQTRRVQGSRHGRGQRHITRPQALLRGELMVGDPEAFASLLCKGIGRHRAFGYGMVLLRPPS</sequence>
<dbReference type="SMART" id="SM01101">
    <property type="entry name" value="CRISPR_assoc"/>
    <property type="match status" value="1"/>
</dbReference>
<dbReference type="Pfam" id="PF08798">
    <property type="entry name" value="CRISPR_assoc"/>
    <property type="match status" value="1"/>
</dbReference>
<dbReference type="RefSeq" id="WP_324669363.1">
    <property type="nucleotide sequence ID" value="NZ_CP141614.1"/>
</dbReference>
<dbReference type="SUPFAM" id="SSF117987">
    <property type="entry name" value="CRISPR-associated protein"/>
    <property type="match status" value="1"/>
</dbReference>
<name>A0ABZ1BQH8_9FIRM</name>